<keyword evidence="2" id="KW-1185">Reference proteome</keyword>
<name>A0ABN7XHV1_GIGMA</name>
<evidence type="ECO:0000313" key="1">
    <source>
        <dbReference type="EMBL" id="CAG8854794.1"/>
    </source>
</evidence>
<feature type="non-terminal residue" evidence="1">
    <location>
        <position position="1"/>
    </location>
</feature>
<dbReference type="Proteomes" id="UP000789901">
    <property type="component" value="Unassembled WGS sequence"/>
</dbReference>
<gene>
    <name evidence="1" type="ORF">GMARGA_LOCUS43615</name>
</gene>
<feature type="non-terminal residue" evidence="1">
    <location>
        <position position="44"/>
    </location>
</feature>
<sequence>TVGLEIGTMVEYTKHINKQLSGSKDCVGFLDRTNAILEYKLLKD</sequence>
<dbReference type="EMBL" id="CAJVQB010142482">
    <property type="protein sequence ID" value="CAG8854794.1"/>
    <property type="molecule type" value="Genomic_DNA"/>
</dbReference>
<proteinExistence type="predicted"/>
<organism evidence="1 2">
    <name type="scientific">Gigaspora margarita</name>
    <dbReference type="NCBI Taxonomy" id="4874"/>
    <lineage>
        <taxon>Eukaryota</taxon>
        <taxon>Fungi</taxon>
        <taxon>Fungi incertae sedis</taxon>
        <taxon>Mucoromycota</taxon>
        <taxon>Glomeromycotina</taxon>
        <taxon>Glomeromycetes</taxon>
        <taxon>Diversisporales</taxon>
        <taxon>Gigasporaceae</taxon>
        <taxon>Gigaspora</taxon>
    </lineage>
</organism>
<reference evidence="1 2" key="1">
    <citation type="submission" date="2021-06" db="EMBL/GenBank/DDBJ databases">
        <authorList>
            <person name="Kallberg Y."/>
            <person name="Tangrot J."/>
            <person name="Rosling A."/>
        </authorList>
    </citation>
    <scope>NUCLEOTIDE SEQUENCE [LARGE SCALE GENOMIC DNA]</scope>
    <source>
        <strain evidence="1 2">120-4 pot B 10/14</strain>
    </source>
</reference>
<comment type="caution">
    <text evidence="1">The sequence shown here is derived from an EMBL/GenBank/DDBJ whole genome shotgun (WGS) entry which is preliminary data.</text>
</comment>
<accession>A0ABN7XHV1</accession>
<evidence type="ECO:0000313" key="2">
    <source>
        <dbReference type="Proteomes" id="UP000789901"/>
    </source>
</evidence>
<protein>
    <submittedName>
        <fullName evidence="1">15460_t:CDS:1</fullName>
    </submittedName>
</protein>